<dbReference type="AlphaFoldDB" id="A0A1I4FUY9"/>
<name>A0A1I4FUY9_9GAMM</name>
<sequence length="69" mass="7843">MSMHGANVGLFFFEHLAVVVLVIYRISTKNHCHKCNQTKKPYSSEWLPINTGNAKGFPYAPTGNRDKNY</sequence>
<gene>
    <name evidence="2" type="ORF">SAMN04244571_04335</name>
    <name evidence="3" type="ORF">SAMN04244574_03554</name>
</gene>
<dbReference type="EMBL" id="FOSX01000074">
    <property type="protein sequence ID" value="SFL21363.1"/>
    <property type="molecule type" value="Genomic_DNA"/>
</dbReference>
<keyword evidence="1" id="KW-0472">Membrane</keyword>
<evidence type="ECO:0000313" key="2">
    <source>
        <dbReference type="EMBL" id="SFB61782.1"/>
    </source>
</evidence>
<evidence type="ECO:0000313" key="3">
    <source>
        <dbReference type="EMBL" id="SFL21363.1"/>
    </source>
</evidence>
<dbReference type="Proteomes" id="UP000199579">
    <property type="component" value="Unassembled WGS sequence"/>
</dbReference>
<evidence type="ECO:0000313" key="4">
    <source>
        <dbReference type="Proteomes" id="UP000198861"/>
    </source>
</evidence>
<reference evidence="3 5" key="1">
    <citation type="submission" date="2016-10" db="EMBL/GenBank/DDBJ databases">
        <authorList>
            <person name="de Groot N.N."/>
        </authorList>
    </citation>
    <scope>NUCLEOTIDE SEQUENCE [LARGE SCALE GENOMIC DNA]</scope>
    <source>
        <strain evidence="3 5">DSM 381</strain>
    </source>
</reference>
<accession>A0A1I4FUY9</accession>
<feature type="transmembrane region" description="Helical" evidence="1">
    <location>
        <begin position="6"/>
        <end position="24"/>
    </location>
</feature>
<keyword evidence="4" id="KW-1185">Reference proteome</keyword>
<evidence type="ECO:0000313" key="5">
    <source>
        <dbReference type="Proteomes" id="UP000199579"/>
    </source>
</evidence>
<proteinExistence type="predicted"/>
<reference evidence="2 4" key="2">
    <citation type="submission" date="2016-10" db="EMBL/GenBank/DDBJ databases">
        <authorList>
            <person name="Varghese N."/>
            <person name="Submissions S."/>
        </authorList>
    </citation>
    <scope>NUCLEOTIDE SEQUENCE [LARGE SCALE GENOMIC DNA]</scope>
    <source>
        <strain evidence="2 4">DSM 282</strain>
    </source>
</reference>
<protein>
    <submittedName>
        <fullName evidence="3">Uncharacterized protein</fullName>
    </submittedName>
</protein>
<dbReference type="Proteomes" id="UP000198861">
    <property type="component" value="Unassembled WGS sequence"/>
</dbReference>
<evidence type="ECO:0000256" key="1">
    <source>
        <dbReference type="SAM" id="Phobius"/>
    </source>
</evidence>
<organism evidence="3 5">
    <name type="scientific">Azotobacter beijerinckii</name>
    <dbReference type="NCBI Taxonomy" id="170623"/>
    <lineage>
        <taxon>Bacteria</taxon>
        <taxon>Pseudomonadati</taxon>
        <taxon>Pseudomonadota</taxon>
        <taxon>Gammaproteobacteria</taxon>
        <taxon>Pseudomonadales</taxon>
        <taxon>Pseudomonadaceae</taxon>
        <taxon>Azotobacter</taxon>
    </lineage>
</organism>
<keyword evidence="1" id="KW-0812">Transmembrane</keyword>
<keyword evidence="1" id="KW-1133">Transmembrane helix</keyword>
<dbReference type="EMBL" id="FOKJ01000121">
    <property type="protein sequence ID" value="SFB61782.1"/>
    <property type="molecule type" value="Genomic_DNA"/>
</dbReference>